<dbReference type="GO" id="GO:0003677">
    <property type="term" value="F:DNA binding"/>
    <property type="evidence" value="ECO:0007669"/>
    <property type="project" value="UniProtKB-KW"/>
</dbReference>
<evidence type="ECO:0000256" key="8">
    <source>
        <dbReference type="ARBA" id="ARBA00022840"/>
    </source>
</evidence>
<evidence type="ECO:0000313" key="19">
    <source>
        <dbReference type="Proteomes" id="UP000243784"/>
    </source>
</evidence>
<evidence type="ECO:0000256" key="14">
    <source>
        <dbReference type="ARBA" id="ARBA00048988"/>
    </source>
</evidence>
<evidence type="ECO:0000256" key="2">
    <source>
        <dbReference type="ARBA" id="ARBA00022722"/>
    </source>
</evidence>
<dbReference type="InterPro" id="IPR038726">
    <property type="entry name" value="PDDEXK_AddAB-type"/>
</dbReference>
<keyword evidence="4" id="KW-0227">DNA damage</keyword>
<dbReference type="Gene3D" id="1.10.486.10">
    <property type="entry name" value="PCRA, domain 4"/>
    <property type="match status" value="1"/>
</dbReference>
<protein>
    <recommendedName>
        <fullName evidence="13">DNA 3'-5' helicase</fullName>
        <ecNumber evidence="13">5.6.2.4</ecNumber>
    </recommendedName>
</protein>
<dbReference type="InterPro" id="IPR011604">
    <property type="entry name" value="PDDEXK-like_dom_sf"/>
</dbReference>
<dbReference type="GO" id="GO:0005524">
    <property type="term" value="F:ATP binding"/>
    <property type="evidence" value="ECO:0007669"/>
    <property type="project" value="UniProtKB-UniRule"/>
</dbReference>
<dbReference type="GO" id="GO:0005829">
    <property type="term" value="C:cytosol"/>
    <property type="evidence" value="ECO:0007669"/>
    <property type="project" value="TreeGrafter"/>
</dbReference>
<keyword evidence="9" id="KW-0238">DNA-binding</keyword>
<keyword evidence="5 15" id="KW-0378">Hydrolase</keyword>
<sequence length="1037" mass="116154">MTKYSANDVYALLRPFQLTEEQQRAVELAPIDSPSLVIAGAGSGKTELMSVRVLWLVANEVCRPEQILGLTFTRKAANELNKRIYDGLLRLRDSELWPAALEYDFAPPTISTYNSYANRIFRNWSLGLGFEPDNALLTEAASYQLVRETLFRFGSEIDDRILEVDQSLNQLIEAVLNISQAMTENSATAAEIEDVISELSQKFARLPKSLKTEDSGRFAYMDTLLGGAQQTPIIAKLAEGYQHRKRELGLVDYADQVALAYRAVAELDAAKQEEQAAFSQILLDEYQDTSVLQSRFLAELFSGRSVFAVGDPNQSIYGWRGASAANLANFHIDFAGSGQATFSLSTSWRNPKTVLAFANQLIGELKVLELAPSPTAIEGKIEISVSQTMAQEVEQVAQWFANQMDEDKTAALLLRKRSNMALYVSALEAQGLAVDVVGLGGLLDYPEIVDLVCALKVIHRAEAGSELIRLLSGPRWRIGPKDLQSLQKFTHFYNRQIKESETGHSSLEQMTIVDALDVLNQFSNLERFGFSDLGLVRLADAAALLKRLRSQTGMNLTDFVRFVEQELWLDIELMANPVRKYPLAQLNAFGQVVQNYVTTSNRPYLGAFLEWLDFADEHERLEVPTKPPVKGVVQVLTVHAAKGLEWDHVAIANLVEDDFPDSPNRASSGWLSLGVLPFPLRGDSAALPKLEVDQIQVQKDAKDAVEAFKVANREHHAREELRLMYVAATRPKRNLLLAASYWKAGNKNPRKLSPYLLLGSSTLGVEMPEREQDTNPQDQTSEVTAWPLEPLGLAHRNKLQRVAEQVEQSIENGQSVSNFDDSDSFTIELLLAELDQRQLSKKQTELPVRIAASAMYQLISEPEKLAQRILRPVPTRPFQATRTGTLFHEWIERKFRAEASEKEFISGFEEANLETLITNFENSRWATLQPIAAEEELQLTIGSHTIICKLDAVFETPNGIEIVDWKTGKSPKTETEAAAKLWQLSIYRWVYATAKNIAPEKITGTLYFVAENEELSPKLLDPEELLESWQQFLRSLG</sequence>
<keyword evidence="3 15" id="KW-0547">Nucleotide-binding</keyword>
<proteinExistence type="inferred from homology"/>
<keyword evidence="2" id="KW-0540">Nuclease</keyword>
<dbReference type="KEGG" id="rpla:A4Z71_04930"/>
<evidence type="ECO:0000256" key="13">
    <source>
        <dbReference type="ARBA" id="ARBA00034808"/>
    </source>
</evidence>
<dbReference type="InterPro" id="IPR014017">
    <property type="entry name" value="DNA_helicase_UvrD-like_C"/>
</dbReference>
<keyword evidence="6 15" id="KW-0347">Helicase</keyword>
<feature type="binding site" evidence="15">
    <location>
        <begin position="39"/>
        <end position="46"/>
    </location>
    <ligand>
        <name>ATP</name>
        <dbReference type="ChEBI" id="CHEBI:30616"/>
    </ligand>
</feature>
<dbReference type="Pfam" id="PF00580">
    <property type="entry name" value="UvrD-helicase"/>
    <property type="match status" value="1"/>
</dbReference>
<keyword evidence="8 15" id="KW-0067">ATP-binding</keyword>
<feature type="domain" description="UvrD-like helicase ATP-binding" evidence="16">
    <location>
        <begin position="18"/>
        <end position="351"/>
    </location>
</feature>
<name>A0A1D9DZR8_9MICO</name>
<dbReference type="PANTHER" id="PTHR11070">
    <property type="entry name" value="UVRD / RECB / PCRA DNA HELICASE FAMILY MEMBER"/>
    <property type="match status" value="1"/>
</dbReference>
<evidence type="ECO:0000256" key="11">
    <source>
        <dbReference type="ARBA" id="ARBA00023235"/>
    </source>
</evidence>
<evidence type="ECO:0000256" key="7">
    <source>
        <dbReference type="ARBA" id="ARBA00022839"/>
    </source>
</evidence>
<dbReference type="PROSITE" id="PS51217">
    <property type="entry name" value="UVRD_HELICASE_CTER"/>
    <property type="match status" value="1"/>
</dbReference>
<feature type="domain" description="UvrD-like helicase C-terminal" evidence="17">
    <location>
        <begin position="352"/>
        <end position="643"/>
    </location>
</feature>
<dbReference type="AlphaFoldDB" id="A0A1D9DZR8"/>
<dbReference type="OrthoDB" id="4812256at2"/>
<gene>
    <name evidence="18" type="ORF">A4Z71_04930</name>
</gene>
<accession>A0A1D9DZR8</accession>
<evidence type="ECO:0000256" key="5">
    <source>
        <dbReference type="ARBA" id="ARBA00022801"/>
    </source>
</evidence>
<dbReference type="Proteomes" id="UP000243784">
    <property type="component" value="Chromosome"/>
</dbReference>
<dbReference type="RefSeq" id="WP_070954810.1">
    <property type="nucleotide sequence ID" value="NZ_CP015208.1"/>
</dbReference>
<dbReference type="GO" id="GO:0004527">
    <property type="term" value="F:exonuclease activity"/>
    <property type="evidence" value="ECO:0007669"/>
    <property type="project" value="UniProtKB-KW"/>
</dbReference>
<dbReference type="STRING" id="535712.A4Z71_04930"/>
<evidence type="ECO:0000259" key="17">
    <source>
        <dbReference type="PROSITE" id="PS51217"/>
    </source>
</evidence>
<keyword evidence="19" id="KW-1185">Reference proteome</keyword>
<evidence type="ECO:0000259" key="16">
    <source>
        <dbReference type="PROSITE" id="PS51198"/>
    </source>
</evidence>
<evidence type="ECO:0000256" key="4">
    <source>
        <dbReference type="ARBA" id="ARBA00022763"/>
    </source>
</evidence>
<dbReference type="GO" id="GO:0043138">
    <property type="term" value="F:3'-5' DNA helicase activity"/>
    <property type="evidence" value="ECO:0007669"/>
    <property type="project" value="UniProtKB-EC"/>
</dbReference>
<dbReference type="EC" id="5.6.2.4" evidence="13"/>
<dbReference type="Gene3D" id="3.40.50.300">
    <property type="entry name" value="P-loop containing nucleotide triphosphate hydrolases"/>
    <property type="match status" value="2"/>
</dbReference>
<evidence type="ECO:0000313" key="18">
    <source>
        <dbReference type="EMBL" id="AOY56304.1"/>
    </source>
</evidence>
<comment type="catalytic activity">
    <reaction evidence="12">
        <text>Couples ATP hydrolysis with the unwinding of duplex DNA by translocating in the 3'-5' direction.</text>
        <dbReference type="EC" id="5.6.2.4"/>
    </reaction>
</comment>
<evidence type="ECO:0000256" key="12">
    <source>
        <dbReference type="ARBA" id="ARBA00034617"/>
    </source>
</evidence>
<keyword evidence="7" id="KW-0269">Exonuclease</keyword>
<dbReference type="Gene3D" id="1.10.10.160">
    <property type="match status" value="1"/>
</dbReference>
<reference evidence="18 19" key="1">
    <citation type="journal article" date="2016" name="Biochim. Biophys. Acta">
        <title>Photochemical characterization of actinorhodopsin and its functional existence in the natural host.</title>
        <authorList>
            <person name="Nakamura S."/>
            <person name="Kikukawa T."/>
            <person name="Tamogami J."/>
            <person name="Kamiya M."/>
            <person name="Aizawa T."/>
            <person name="Hahn M.W."/>
            <person name="Ihara K."/>
            <person name="Kamo N."/>
            <person name="Demura M."/>
        </authorList>
    </citation>
    <scope>NUCLEOTIDE SEQUENCE [LARGE SCALE GENOMIC DNA]</scope>
    <source>
        <strain evidence="18 19">MWH-Dar1</strain>
    </source>
</reference>
<dbReference type="PANTHER" id="PTHR11070:SF55">
    <property type="entry name" value="DNA 3'-5' HELICASE"/>
    <property type="match status" value="1"/>
</dbReference>
<dbReference type="CDD" id="cd17932">
    <property type="entry name" value="DEXQc_UvrD"/>
    <property type="match status" value="1"/>
</dbReference>
<organism evidence="18 19">
    <name type="scientific">Candidatus Rhodoluna planktonica</name>
    <dbReference type="NCBI Taxonomy" id="535712"/>
    <lineage>
        <taxon>Bacteria</taxon>
        <taxon>Bacillati</taxon>
        <taxon>Actinomycetota</taxon>
        <taxon>Actinomycetes</taxon>
        <taxon>Micrococcales</taxon>
        <taxon>Microbacteriaceae</taxon>
        <taxon>Luna cluster</taxon>
        <taxon>Luna-1 subcluster</taxon>
        <taxon>Rhodoluna</taxon>
    </lineage>
</organism>
<dbReference type="InterPro" id="IPR027417">
    <property type="entry name" value="P-loop_NTPase"/>
</dbReference>
<keyword evidence="11" id="KW-0413">Isomerase</keyword>
<evidence type="ECO:0000256" key="6">
    <source>
        <dbReference type="ARBA" id="ARBA00022806"/>
    </source>
</evidence>
<evidence type="ECO:0000256" key="10">
    <source>
        <dbReference type="ARBA" id="ARBA00023204"/>
    </source>
</evidence>
<dbReference type="Pfam" id="PF12705">
    <property type="entry name" value="PDDEXK_1"/>
    <property type="match status" value="1"/>
</dbReference>
<dbReference type="InterPro" id="IPR014016">
    <property type="entry name" value="UvrD-like_ATP-bd"/>
</dbReference>
<keyword evidence="10" id="KW-0234">DNA repair</keyword>
<evidence type="ECO:0000256" key="3">
    <source>
        <dbReference type="ARBA" id="ARBA00022741"/>
    </source>
</evidence>
<evidence type="ECO:0000256" key="9">
    <source>
        <dbReference type="ARBA" id="ARBA00023125"/>
    </source>
</evidence>
<comment type="similarity">
    <text evidence="1">Belongs to the helicase family. UvrD subfamily.</text>
</comment>
<dbReference type="Gene3D" id="3.90.320.10">
    <property type="match status" value="1"/>
</dbReference>
<dbReference type="EMBL" id="CP015208">
    <property type="protein sequence ID" value="AOY56304.1"/>
    <property type="molecule type" value="Genomic_DNA"/>
</dbReference>
<dbReference type="PROSITE" id="PS51198">
    <property type="entry name" value="UVRD_HELICASE_ATP_BIND"/>
    <property type="match status" value="1"/>
</dbReference>
<dbReference type="InterPro" id="IPR000212">
    <property type="entry name" value="DNA_helicase_UvrD/REP"/>
</dbReference>
<comment type="catalytic activity">
    <reaction evidence="14">
        <text>ATP + H2O = ADP + phosphate + H(+)</text>
        <dbReference type="Rhea" id="RHEA:13065"/>
        <dbReference type="ChEBI" id="CHEBI:15377"/>
        <dbReference type="ChEBI" id="CHEBI:15378"/>
        <dbReference type="ChEBI" id="CHEBI:30616"/>
        <dbReference type="ChEBI" id="CHEBI:43474"/>
        <dbReference type="ChEBI" id="CHEBI:456216"/>
        <dbReference type="EC" id="5.6.2.4"/>
    </reaction>
</comment>
<dbReference type="SUPFAM" id="SSF52540">
    <property type="entry name" value="P-loop containing nucleoside triphosphate hydrolases"/>
    <property type="match status" value="1"/>
</dbReference>
<evidence type="ECO:0000256" key="15">
    <source>
        <dbReference type="PROSITE-ProRule" id="PRU00560"/>
    </source>
</evidence>
<dbReference type="InterPro" id="IPR013986">
    <property type="entry name" value="DExx_box_DNA_helicase_dom_sf"/>
</dbReference>
<dbReference type="GO" id="GO:0000725">
    <property type="term" value="P:recombinational repair"/>
    <property type="evidence" value="ECO:0007669"/>
    <property type="project" value="TreeGrafter"/>
</dbReference>
<dbReference type="GO" id="GO:0033202">
    <property type="term" value="C:DNA helicase complex"/>
    <property type="evidence" value="ECO:0007669"/>
    <property type="project" value="TreeGrafter"/>
</dbReference>
<evidence type="ECO:0000256" key="1">
    <source>
        <dbReference type="ARBA" id="ARBA00009922"/>
    </source>
</evidence>
<dbReference type="Pfam" id="PF13361">
    <property type="entry name" value="UvrD_C"/>
    <property type="match status" value="1"/>
</dbReference>